<organism evidence="1 2">
    <name type="scientific">Anthropogastromicrobium aceti</name>
    <dbReference type="NCBI Taxonomy" id="2981768"/>
    <lineage>
        <taxon>Bacteria</taxon>
        <taxon>Bacillati</taxon>
        <taxon>Bacillota</taxon>
        <taxon>Clostridia</taxon>
        <taxon>Lachnospirales</taxon>
        <taxon>Lachnospiraceae</taxon>
        <taxon>Anthropogastromicrobium</taxon>
    </lineage>
</organism>
<dbReference type="RefSeq" id="WP_308731383.1">
    <property type="nucleotide sequence ID" value="NZ_JAJEQN010000009.1"/>
</dbReference>
<reference evidence="1 2" key="1">
    <citation type="submission" date="2021-10" db="EMBL/GenBank/DDBJ databases">
        <title>Anaerobic single-cell dispensing facilitates the cultivation of human gut bacteria.</title>
        <authorList>
            <person name="Afrizal A."/>
        </authorList>
    </citation>
    <scope>NUCLEOTIDE SEQUENCE [LARGE SCALE GENOMIC DNA]</scope>
    <source>
        <strain evidence="1 2">CLA-AA-H224</strain>
    </source>
</reference>
<evidence type="ECO:0000313" key="2">
    <source>
        <dbReference type="Proteomes" id="UP001198200"/>
    </source>
</evidence>
<dbReference type="AlphaFoldDB" id="A0AAE3E464"/>
<dbReference type="Proteomes" id="UP001198200">
    <property type="component" value="Unassembled WGS sequence"/>
</dbReference>
<sequence>MFKEMMEQIEEFLENTPKDIYEFSIILEDMLVDDYDEMYREQPEATEILANETPDICASAEPGMKPAEIEVFKSQLEKEYQRAKQAMR</sequence>
<evidence type="ECO:0000313" key="1">
    <source>
        <dbReference type="EMBL" id="MCC2220982.1"/>
    </source>
</evidence>
<name>A0AAE3E464_9FIRM</name>
<accession>A0AAE3E464</accession>
<keyword evidence="2" id="KW-1185">Reference proteome</keyword>
<gene>
    <name evidence="1" type="ORF">LKD48_04885</name>
</gene>
<protein>
    <submittedName>
        <fullName evidence="1">Uncharacterized protein</fullName>
    </submittedName>
</protein>
<dbReference type="EMBL" id="JAJEQN010000009">
    <property type="protein sequence ID" value="MCC2220982.1"/>
    <property type="molecule type" value="Genomic_DNA"/>
</dbReference>
<proteinExistence type="predicted"/>
<comment type="caution">
    <text evidence="1">The sequence shown here is derived from an EMBL/GenBank/DDBJ whole genome shotgun (WGS) entry which is preliminary data.</text>
</comment>